<keyword evidence="6" id="KW-0812">Transmembrane</keyword>
<dbReference type="HOGENOM" id="CLU_661781_0_0_0"/>
<comment type="similarity">
    <text evidence="2">Belongs to the NADH dehydrogenase family.</text>
</comment>
<keyword evidence="6" id="KW-0472">Membrane</keyword>
<evidence type="ECO:0000256" key="5">
    <source>
        <dbReference type="ARBA" id="ARBA00023002"/>
    </source>
</evidence>
<evidence type="ECO:0000259" key="7">
    <source>
        <dbReference type="Pfam" id="PF07992"/>
    </source>
</evidence>
<dbReference type="Pfam" id="PF07992">
    <property type="entry name" value="Pyr_redox_2"/>
    <property type="match status" value="1"/>
</dbReference>
<dbReference type="GO" id="GO:0003955">
    <property type="term" value="F:NAD(P)H dehydrogenase (quinone) activity"/>
    <property type="evidence" value="ECO:0007669"/>
    <property type="project" value="TreeGrafter"/>
</dbReference>
<dbReference type="GO" id="GO:0019646">
    <property type="term" value="P:aerobic electron transport chain"/>
    <property type="evidence" value="ECO:0007669"/>
    <property type="project" value="TreeGrafter"/>
</dbReference>
<evidence type="ECO:0000256" key="6">
    <source>
        <dbReference type="SAM" id="Phobius"/>
    </source>
</evidence>
<dbReference type="STRING" id="1182571.QR90_05965"/>
<name>A0A0A7KF01_9DEIO</name>
<dbReference type="InterPro" id="IPR023753">
    <property type="entry name" value="FAD/NAD-binding_dom"/>
</dbReference>
<dbReference type="RefSeq" id="WP_039683024.1">
    <property type="nucleotide sequence ID" value="NZ_CP010028.1"/>
</dbReference>
<keyword evidence="5" id="KW-0560">Oxidoreductase</keyword>
<dbReference type="AlphaFoldDB" id="A0A0A7KF01"/>
<dbReference type="SUPFAM" id="SSF51905">
    <property type="entry name" value="FAD/NAD(P)-binding domain"/>
    <property type="match status" value="1"/>
</dbReference>
<feature type="transmembrane region" description="Helical" evidence="6">
    <location>
        <begin position="362"/>
        <end position="382"/>
    </location>
</feature>
<dbReference type="PANTHER" id="PTHR42913">
    <property type="entry name" value="APOPTOSIS-INDUCING FACTOR 1"/>
    <property type="match status" value="1"/>
</dbReference>
<evidence type="ECO:0000256" key="2">
    <source>
        <dbReference type="ARBA" id="ARBA00005272"/>
    </source>
</evidence>
<organism evidence="8 9">
    <name type="scientific">Deinococcus radiopugnans</name>
    <dbReference type="NCBI Taxonomy" id="57497"/>
    <lineage>
        <taxon>Bacteria</taxon>
        <taxon>Thermotogati</taxon>
        <taxon>Deinococcota</taxon>
        <taxon>Deinococci</taxon>
        <taxon>Deinococcales</taxon>
        <taxon>Deinococcaceae</taxon>
        <taxon>Deinococcus</taxon>
    </lineage>
</organism>
<proteinExistence type="inferred from homology"/>
<evidence type="ECO:0000256" key="1">
    <source>
        <dbReference type="ARBA" id="ARBA00001974"/>
    </source>
</evidence>
<keyword evidence="6" id="KW-1133">Transmembrane helix</keyword>
<dbReference type="EMBL" id="CP010028">
    <property type="protein sequence ID" value="AIZ44742.1"/>
    <property type="molecule type" value="Genomic_DNA"/>
</dbReference>
<comment type="cofactor">
    <cofactor evidence="1">
        <name>FAD</name>
        <dbReference type="ChEBI" id="CHEBI:57692"/>
    </cofactor>
</comment>
<dbReference type="InterPro" id="IPR051169">
    <property type="entry name" value="NADH-Q_oxidoreductase"/>
</dbReference>
<evidence type="ECO:0000256" key="3">
    <source>
        <dbReference type="ARBA" id="ARBA00022630"/>
    </source>
</evidence>
<dbReference type="KEGG" id="dsw:QR90_05965"/>
<evidence type="ECO:0000313" key="9">
    <source>
        <dbReference type="Proteomes" id="UP000030634"/>
    </source>
</evidence>
<dbReference type="Gene3D" id="3.50.50.100">
    <property type="match status" value="1"/>
</dbReference>
<evidence type="ECO:0000313" key="8">
    <source>
        <dbReference type="EMBL" id="AIZ44742.1"/>
    </source>
</evidence>
<accession>A0A0A7KF01</accession>
<reference evidence="9" key="1">
    <citation type="submission" date="2014-11" db="EMBL/GenBank/DDBJ databases">
        <title>Hymenobacter sp. DG25B genome submission.</title>
        <authorList>
            <person name="Jung H.-Y."/>
            <person name="Kim M.K."/>
            <person name="Srinivasan S."/>
            <person name="Lim S."/>
        </authorList>
    </citation>
    <scope>NUCLEOTIDE SEQUENCE [LARGE SCALE GENOMIC DNA]</scope>
    <source>
        <strain evidence="9">DY59</strain>
    </source>
</reference>
<gene>
    <name evidence="8" type="ORF">QR90_05965</name>
</gene>
<sequence length="415" mass="45031">MSRHASAVRARLLILGGGYVGIDAYRAVMRQLGPQVRRGQVEITVVNSTPYHTFHGFTGEVLGGVLPLERTLTPLRDLLPQARVIEATVTRAELPMQRVHVQDQAGRTSTLCYDHLLIGTGSRDPFERVPGLREHGWRLKDSRDMQAFRAHLAQRLADGQPTTLAVIGGGFAGVEMAAALRERLTRAGVPGEVDLLCSGGVLDCLQARFGGLAAHARQALQRAGVQLHLGRRVTEIRAGEVRLEDGASLRADEILYAAGIALSVLPGTEELPRDGAGRLLTDDFLRVQGQTRLWTGGDAARVRHPARAGDCPVNALWAMKHGMWAGHNMARSVQAWSLKRFSYRGLGQVAGLGRGDGVGELFGVPLTGAAAWWLRLLFFVWYMPSKRQGARAFAAMLRPPRRRGTPAPALQPTGG</sequence>
<feature type="domain" description="FAD/NAD(P)-binding" evidence="7">
    <location>
        <begin position="12"/>
        <end position="302"/>
    </location>
</feature>
<dbReference type="PANTHER" id="PTHR42913:SF3">
    <property type="entry name" value="64 KDA MITOCHONDRIAL NADH DEHYDROGENASE (EUROFUNG)"/>
    <property type="match status" value="1"/>
</dbReference>
<dbReference type="InterPro" id="IPR036188">
    <property type="entry name" value="FAD/NAD-bd_sf"/>
</dbReference>
<dbReference type="Proteomes" id="UP000030634">
    <property type="component" value="Chromosome"/>
</dbReference>
<dbReference type="PRINTS" id="PR00368">
    <property type="entry name" value="FADPNR"/>
</dbReference>
<keyword evidence="3" id="KW-0285">Flavoprotein</keyword>
<protein>
    <recommendedName>
        <fullName evidence="7">FAD/NAD(P)-binding domain-containing protein</fullName>
    </recommendedName>
</protein>
<evidence type="ECO:0000256" key="4">
    <source>
        <dbReference type="ARBA" id="ARBA00022827"/>
    </source>
</evidence>
<keyword evidence="4" id="KW-0274">FAD</keyword>